<protein>
    <submittedName>
        <fullName evidence="2">Uncharacterized protein</fullName>
    </submittedName>
</protein>
<keyword evidence="1" id="KW-0812">Transmembrane</keyword>
<feature type="transmembrane region" description="Helical" evidence="1">
    <location>
        <begin position="36"/>
        <end position="60"/>
    </location>
</feature>
<dbReference type="EMBL" id="NWVD01000006">
    <property type="protein sequence ID" value="PCG08434.1"/>
    <property type="molecule type" value="Genomic_DNA"/>
</dbReference>
<evidence type="ECO:0000256" key="1">
    <source>
        <dbReference type="SAM" id="Phobius"/>
    </source>
</evidence>
<keyword evidence="3" id="KW-1185">Reference proteome</keyword>
<evidence type="ECO:0000313" key="3">
    <source>
        <dbReference type="Proteomes" id="UP000218784"/>
    </source>
</evidence>
<dbReference type="Proteomes" id="UP000218784">
    <property type="component" value="Unassembled WGS sequence"/>
</dbReference>
<feature type="transmembrane region" description="Helical" evidence="1">
    <location>
        <begin position="6"/>
        <end position="24"/>
    </location>
</feature>
<comment type="caution">
    <text evidence="2">The sequence shown here is derived from an EMBL/GenBank/DDBJ whole genome shotgun (WGS) entry which is preliminary data.</text>
</comment>
<reference evidence="2 3" key="1">
    <citation type="submission" date="2017-09" db="EMBL/GenBank/DDBJ databases">
        <title>Sphingomonas ginsenosidimutans KACC 14949, whole genome shotgun sequence.</title>
        <authorList>
            <person name="Feng G."/>
            <person name="Zhu H."/>
        </authorList>
    </citation>
    <scope>NUCLEOTIDE SEQUENCE [LARGE SCALE GENOMIC DNA]</scope>
    <source>
        <strain evidence="2 3">KACC 14949</strain>
    </source>
</reference>
<keyword evidence="1" id="KW-1133">Transmembrane helix</keyword>
<accession>A0A2A4HVQ2</accession>
<keyword evidence="1" id="KW-0472">Membrane</keyword>
<evidence type="ECO:0000313" key="2">
    <source>
        <dbReference type="EMBL" id="PCG08434.1"/>
    </source>
</evidence>
<name>A0A2A4HVQ2_9SPHN</name>
<sequence>MPLESAIMFAVAAVLVLVGLWLLLQLRHPQGPARVYVYRMVGVMTVAGGSTLAMSAWAMWQWSAAP</sequence>
<dbReference type="AlphaFoldDB" id="A0A2A4HVQ2"/>
<proteinExistence type="predicted"/>
<organism evidence="2 3">
    <name type="scientific">Sphingomonas ginsenosidimutans</name>
    <dbReference type="NCBI Taxonomy" id="862134"/>
    <lineage>
        <taxon>Bacteria</taxon>
        <taxon>Pseudomonadati</taxon>
        <taxon>Pseudomonadota</taxon>
        <taxon>Alphaproteobacteria</taxon>
        <taxon>Sphingomonadales</taxon>
        <taxon>Sphingomonadaceae</taxon>
        <taxon>Sphingomonas</taxon>
    </lineage>
</organism>
<gene>
    <name evidence="2" type="ORF">COA17_13380</name>
</gene>